<evidence type="ECO:0000313" key="3">
    <source>
        <dbReference type="EMBL" id="ERG18803.1"/>
    </source>
</evidence>
<dbReference type="STRING" id="1117314.PCIT_10049"/>
<reference evidence="3" key="1">
    <citation type="journal article" date="2012" name="J. Bacteriol.">
        <title>Genome sequences of type strains of seven species of the marine bacterium Pseudoalteromonas.</title>
        <authorList>
            <person name="Xie B.B."/>
            <person name="Shu Y.L."/>
            <person name="Qin Q.L."/>
            <person name="Rong J.C."/>
            <person name="Zhang X.Y."/>
            <person name="Chen X.L."/>
            <person name="Shi M."/>
            <person name="He H.L."/>
            <person name="Zhou B.C."/>
            <person name="Zhang Y.Z."/>
        </authorList>
    </citation>
    <scope>NUCLEOTIDE SEQUENCE [LARGE SCALE GENOMIC DNA]</scope>
    <source>
        <strain evidence="3">NCIMB 1889</strain>
    </source>
</reference>
<organism evidence="3">
    <name type="scientific">Pseudoalteromonas citrea DSM 8771</name>
    <dbReference type="NCBI Taxonomy" id="1117314"/>
    <lineage>
        <taxon>Bacteria</taxon>
        <taxon>Pseudomonadati</taxon>
        <taxon>Pseudomonadota</taxon>
        <taxon>Gammaproteobacteria</taxon>
        <taxon>Alteromonadales</taxon>
        <taxon>Pseudoalteromonadaceae</taxon>
        <taxon>Pseudoalteromonas</taxon>
    </lineage>
</organism>
<dbReference type="InterPro" id="IPR002201">
    <property type="entry name" value="Glyco_trans_9"/>
</dbReference>
<evidence type="ECO:0000256" key="2">
    <source>
        <dbReference type="ARBA" id="ARBA00022679"/>
    </source>
</evidence>
<dbReference type="EMBL" id="AHBZ02000116">
    <property type="protein sequence ID" value="ERG18803.1"/>
    <property type="molecule type" value="Genomic_DNA"/>
</dbReference>
<dbReference type="PANTHER" id="PTHR30160">
    <property type="entry name" value="TETRAACYLDISACCHARIDE 4'-KINASE-RELATED"/>
    <property type="match status" value="1"/>
</dbReference>
<gene>
    <name evidence="3" type="ORF">PCIT_10049</name>
</gene>
<protein>
    <submittedName>
        <fullName evidence="3">Glycosyl transferase 9</fullName>
    </submittedName>
</protein>
<dbReference type="Pfam" id="PF01075">
    <property type="entry name" value="Glyco_transf_9"/>
    <property type="match status" value="1"/>
</dbReference>
<reference evidence="3" key="2">
    <citation type="submission" date="2013-04" db="EMBL/GenBank/DDBJ databases">
        <title>Genome sequence of Pseudoalteromonas citrea.</title>
        <authorList>
            <person name="Xie B.-B."/>
            <person name="Rong J.-C."/>
            <person name="Qin Q.-L."/>
            <person name="Shu Y.-L."/>
            <person name="Zhang Y.-Z."/>
        </authorList>
    </citation>
    <scope>NUCLEOTIDE SEQUENCE</scope>
    <source>
        <strain evidence="3">NCIMB 1889</strain>
    </source>
</reference>
<proteinExistence type="predicted"/>
<dbReference type="GO" id="GO:0009244">
    <property type="term" value="P:lipopolysaccharide core region biosynthetic process"/>
    <property type="evidence" value="ECO:0007669"/>
    <property type="project" value="TreeGrafter"/>
</dbReference>
<sequence length="335" mass="37131">MKIINPNKITGPILVVLPKFIGDVINTLPALTLLSELYPNQTIFLLARPHLCELLKKTDIKNIKVIEDNRTSKLELHSLLHLTKQLRDYHFSLALLFRGSLREAILCKFAGIQHIIGYAQNLRSGLLSHSLKLNPCHHYIHRYCRLVNDTHGKPFDTYSVPKLLPQPPSSSVLNNSTLKVGLYFGGQNKGSRHYPKELARQVVILLKEQVQCHLYIFGDLSESSDNADLQQALNLSDTQITDLSGKTTLSTLIDTIAVMDLMISIDSGPMHMACAVNTPCVALVGFGTSPWSLVEPKNDNFIAAKNSSKSLIEPDIIASITPHSIVKAGRMLLNS</sequence>
<accession>U1KS44</accession>
<dbReference type="GO" id="GO:0008713">
    <property type="term" value="F:ADP-heptose-lipopolysaccharide heptosyltransferase activity"/>
    <property type="evidence" value="ECO:0007669"/>
    <property type="project" value="TreeGrafter"/>
</dbReference>
<comment type="caution">
    <text evidence="3">The sequence shown here is derived from an EMBL/GenBank/DDBJ whole genome shotgun (WGS) entry which is preliminary data.</text>
</comment>
<dbReference type="CDD" id="cd03789">
    <property type="entry name" value="GT9_LPS_heptosyltransferase"/>
    <property type="match status" value="1"/>
</dbReference>
<dbReference type="GO" id="GO:0005829">
    <property type="term" value="C:cytosol"/>
    <property type="evidence" value="ECO:0007669"/>
    <property type="project" value="TreeGrafter"/>
</dbReference>
<dbReference type="AlphaFoldDB" id="U1KS44"/>
<dbReference type="eggNOG" id="COG0859">
    <property type="taxonomic scope" value="Bacteria"/>
</dbReference>
<dbReference type="SUPFAM" id="SSF53756">
    <property type="entry name" value="UDP-Glycosyltransferase/glycogen phosphorylase"/>
    <property type="match status" value="1"/>
</dbReference>
<dbReference type="PANTHER" id="PTHR30160:SF7">
    <property type="entry name" value="ADP-HEPTOSE--LPS HEPTOSYLTRANSFERASE 2"/>
    <property type="match status" value="1"/>
</dbReference>
<keyword evidence="2 3" id="KW-0808">Transferase</keyword>
<evidence type="ECO:0000256" key="1">
    <source>
        <dbReference type="ARBA" id="ARBA00022676"/>
    </source>
</evidence>
<name>U1KS44_9GAMM</name>
<keyword evidence="1" id="KW-0328">Glycosyltransferase</keyword>
<dbReference type="Gene3D" id="3.40.50.2000">
    <property type="entry name" value="Glycogen Phosphorylase B"/>
    <property type="match status" value="2"/>
</dbReference>
<dbReference type="InterPro" id="IPR051199">
    <property type="entry name" value="LPS_LOS_Heptosyltrfase"/>
</dbReference>